<organism evidence="2 3">
    <name type="scientific">Flavimaribacter sediminis</name>
    <dbReference type="NCBI Taxonomy" id="2865987"/>
    <lineage>
        <taxon>Bacteria</taxon>
        <taxon>Pseudomonadati</taxon>
        <taxon>Pseudomonadota</taxon>
        <taxon>Alphaproteobacteria</taxon>
        <taxon>Hyphomicrobiales</taxon>
        <taxon>Rhizobiaceae</taxon>
        <taxon>Flavimaribacter</taxon>
    </lineage>
</organism>
<protein>
    <submittedName>
        <fullName evidence="2">Uncharacterized protein</fullName>
    </submittedName>
</protein>
<evidence type="ECO:0000256" key="1">
    <source>
        <dbReference type="SAM" id="Phobius"/>
    </source>
</evidence>
<accession>A0AAE3CXX6</accession>
<sequence length="61" mass="6378">MHIIAAILLIAVAAYAANVTGNIDAVGWVLLGAPFVIPVGMLVLWLTGKLFGVLFGGTRRD</sequence>
<evidence type="ECO:0000313" key="3">
    <source>
        <dbReference type="Proteomes" id="UP001196509"/>
    </source>
</evidence>
<keyword evidence="3" id="KW-1185">Reference proteome</keyword>
<dbReference type="AlphaFoldDB" id="A0AAE3CXX6"/>
<dbReference type="Proteomes" id="UP001196509">
    <property type="component" value="Unassembled WGS sequence"/>
</dbReference>
<keyword evidence="1" id="KW-0812">Transmembrane</keyword>
<keyword evidence="1" id="KW-0472">Membrane</keyword>
<dbReference type="RefSeq" id="WP_220226303.1">
    <property type="nucleotide sequence ID" value="NZ_JAICBX010000001.1"/>
</dbReference>
<reference evidence="2" key="1">
    <citation type="submission" date="2021-08" db="EMBL/GenBank/DDBJ databases">
        <title>Hoeflea bacterium WL0058 sp. nov., isolated from the sediment.</title>
        <authorList>
            <person name="Wang L."/>
            <person name="Zhang D."/>
        </authorList>
    </citation>
    <scope>NUCLEOTIDE SEQUENCE</scope>
    <source>
        <strain evidence="2">WL0058</strain>
    </source>
</reference>
<name>A0AAE3CXX6_9HYPH</name>
<feature type="transmembrane region" description="Helical" evidence="1">
    <location>
        <begin position="26"/>
        <end position="46"/>
    </location>
</feature>
<proteinExistence type="predicted"/>
<keyword evidence="1" id="KW-1133">Transmembrane helix</keyword>
<comment type="caution">
    <text evidence="2">The sequence shown here is derived from an EMBL/GenBank/DDBJ whole genome shotgun (WGS) entry which is preliminary data.</text>
</comment>
<dbReference type="EMBL" id="JAICBX010000001">
    <property type="protein sequence ID" value="MBW8635570.1"/>
    <property type="molecule type" value="Genomic_DNA"/>
</dbReference>
<evidence type="ECO:0000313" key="2">
    <source>
        <dbReference type="EMBL" id="MBW8635570.1"/>
    </source>
</evidence>
<gene>
    <name evidence="2" type="ORF">K1W69_00100</name>
</gene>